<dbReference type="Gene3D" id="3.40.1620.10">
    <property type="entry name" value="YefM-like domain"/>
    <property type="match status" value="1"/>
</dbReference>
<evidence type="ECO:0000313" key="5">
    <source>
        <dbReference type="Proteomes" id="UP001596091"/>
    </source>
</evidence>
<gene>
    <name evidence="4" type="ORF">ACFPT7_00395</name>
</gene>
<evidence type="ECO:0000256" key="3">
    <source>
        <dbReference type="SAM" id="MobiDB-lite"/>
    </source>
</evidence>
<dbReference type="EMBL" id="JBHSPH010000001">
    <property type="protein sequence ID" value="MFC5860743.1"/>
    <property type="molecule type" value="Genomic_DNA"/>
</dbReference>
<evidence type="ECO:0000256" key="1">
    <source>
        <dbReference type="ARBA" id="ARBA00009981"/>
    </source>
</evidence>
<dbReference type="InterPro" id="IPR006442">
    <property type="entry name" value="Antitoxin_Phd/YefM"/>
</dbReference>
<protein>
    <recommendedName>
        <fullName evidence="2">Antitoxin</fullName>
    </recommendedName>
</protein>
<evidence type="ECO:0000256" key="2">
    <source>
        <dbReference type="RuleBase" id="RU362080"/>
    </source>
</evidence>
<feature type="region of interest" description="Disordered" evidence="3">
    <location>
        <begin position="66"/>
        <end position="85"/>
    </location>
</feature>
<feature type="compositionally biased region" description="Basic and acidic residues" evidence="3">
    <location>
        <begin position="67"/>
        <end position="85"/>
    </location>
</feature>
<dbReference type="Pfam" id="PF02604">
    <property type="entry name" value="PhdYeFM_antitox"/>
    <property type="match status" value="1"/>
</dbReference>
<dbReference type="NCBIfam" id="TIGR01552">
    <property type="entry name" value="phd_fam"/>
    <property type="match status" value="1"/>
</dbReference>
<comment type="similarity">
    <text evidence="1 2">Belongs to the phD/YefM antitoxin family.</text>
</comment>
<name>A0ABW1ECN1_9BACT</name>
<sequence>MEWQLADAKNRFSELVSRALSEGPQRVKRRNDAVVVLADAEYERLTGNRPGFKHFLLHGPDLSGLDLSRDRSPMRDVNMEGDKGE</sequence>
<dbReference type="Proteomes" id="UP001596091">
    <property type="component" value="Unassembled WGS sequence"/>
</dbReference>
<organism evidence="4 5">
    <name type="scientific">Acidicapsa dinghuensis</name>
    <dbReference type="NCBI Taxonomy" id="2218256"/>
    <lineage>
        <taxon>Bacteria</taxon>
        <taxon>Pseudomonadati</taxon>
        <taxon>Acidobacteriota</taxon>
        <taxon>Terriglobia</taxon>
        <taxon>Terriglobales</taxon>
        <taxon>Acidobacteriaceae</taxon>
        <taxon>Acidicapsa</taxon>
    </lineage>
</organism>
<proteinExistence type="inferred from homology"/>
<accession>A0ABW1ECN1</accession>
<dbReference type="SUPFAM" id="SSF143120">
    <property type="entry name" value="YefM-like"/>
    <property type="match status" value="1"/>
</dbReference>
<keyword evidence="5" id="KW-1185">Reference proteome</keyword>
<reference evidence="5" key="1">
    <citation type="journal article" date="2019" name="Int. J. Syst. Evol. Microbiol.">
        <title>The Global Catalogue of Microorganisms (GCM) 10K type strain sequencing project: providing services to taxonomists for standard genome sequencing and annotation.</title>
        <authorList>
            <consortium name="The Broad Institute Genomics Platform"/>
            <consortium name="The Broad Institute Genome Sequencing Center for Infectious Disease"/>
            <person name="Wu L."/>
            <person name="Ma J."/>
        </authorList>
    </citation>
    <scope>NUCLEOTIDE SEQUENCE [LARGE SCALE GENOMIC DNA]</scope>
    <source>
        <strain evidence="5">JCM 4087</strain>
    </source>
</reference>
<comment type="caution">
    <text evidence="4">The sequence shown here is derived from an EMBL/GenBank/DDBJ whole genome shotgun (WGS) entry which is preliminary data.</text>
</comment>
<comment type="function">
    <text evidence="2">Antitoxin component of a type II toxin-antitoxin (TA) system.</text>
</comment>
<evidence type="ECO:0000313" key="4">
    <source>
        <dbReference type="EMBL" id="MFC5860743.1"/>
    </source>
</evidence>
<dbReference type="RefSeq" id="WP_263335229.1">
    <property type="nucleotide sequence ID" value="NZ_JAGSYH010000002.1"/>
</dbReference>
<dbReference type="InterPro" id="IPR036165">
    <property type="entry name" value="YefM-like_sf"/>
</dbReference>